<gene>
    <name evidence="2" type="ORF">GGP82_002723</name>
</gene>
<dbReference type="EMBL" id="JANTYZ010000009">
    <property type="protein sequence ID" value="MCS3866152.1"/>
    <property type="molecule type" value="Genomic_DNA"/>
</dbReference>
<dbReference type="Gene3D" id="1.50.10.10">
    <property type="match status" value="1"/>
</dbReference>
<dbReference type="SUPFAM" id="SSF48208">
    <property type="entry name" value="Six-hairpin glycosidases"/>
    <property type="match status" value="1"/>
</dbReference>
<dbReference type="AlphaFoldDB" id="A0A9X2U3G4"/>
<dbReference type="Pfam" id="PF22422">
    <property type="entry name" value="MGH1-like_GH"/>
    <property type="match status" value="1"/>
</dbReference>
<dbReference type="Proteomes" id="UP001155034">
    <property type="component" value="Unassembled WGS sequence"/>
</dbReference>
<accession>A0A9X2U3G4</accession>
<evidence type="ECO:0000313" key="3">
    <source>
        <dbReference type="Proteomes" id="UP001155034"/>
    </source>
</evidence>
<proteinExistence type="predicted"/>
<organism evidence="2 3">
    <name type="scientific">Salinibacter ruber</name>
    <dbReference type="NCBI Taxonomy" id="146919"/>
    <lineage>
        <taxon>Bacteria</taxon>
        <taxon>Pseudomonadati</taxon>
        <taxon>Rhodothermota</taxon>
        <taxon>Rhodothermia</taxon>
        <taxon>Rhodothermales</taxon>
        <taxon>Salinibacteraceae</taxon>
        <taxon>Salinibacter</taxon>
    </lineage>
</organism>
<dbReference type="InterPro" id="IPR012341">
    <property type="entry name" value="6hp_glycosidase-like_sf"/>
</dbReference>
<protein>
    <submittedName>
        <fullName evidence="2">Glycogen debranching enzyme</fullName>
    </submittedName>
</protein>
<comment type="caution">
    <text evidence="2">The sequence shown here is derived from an EMBL/GenBank/DDBJ whole genome shotgun (WGS) entry which is preliminary data.</text>
</comment>
<evidence type="ECO:0000313" key="2">
    <source>
        <dbReference type="EMBL" id="MCS3866152.1"/>
    </source>
</evidence>
<feature type="domain" description="Mannosylglycerate hydrolase MGH1-like glycoside hydrolase" evidence="1">
    <location>
        <begin position="744"/>
        <end position="918"/>
    </location>
</feature>
<dbReference type="InterPro" id="IPR054491">
    <property type="entry name" value="MGH1-like_GH"/>
</dbReference>
<dbReference type="InterPro" id="IPR008928">
    <property type="entry name" value="6-hairpin_glycosidase_sf"/>
</dbReference>
<dbReference type="RefSeq" id="WP_259083922.1">
    <property type="nucleotide sequence ID" value="NZ_JANTYZ010000009.1"/>
</dbReference>
<reference evidence="2" key="1">
    <citation type="submission" date="2022-08" db="EMBL/GenBank/DDBJ databases">
        <title>Genomic Encyclopedia of Type Strains, Phase V (KMG-V): Genome sequencing to study the core and pangenomes of soil and plant-associated prokaryotes.</title>
        <authorList>
            <person name="Whitman W."/>
        </authorList>
    </citation>
    <scope>NUCLEOTIDE SEQUENCE</scope>
    <source>
        <strain evidence="2">SP2016B</strain>
    </source>
</reference>
<name>A0A9X2U3G4_9BACT</name>
<dbReference type="PANTHER" id="PTHR34987">
    <property type="entry name" value="C, PUTATIVE (AFU_ORTHOLOGUE AFUA_3G02880)-RELATED"/>
    <property type="match status" value="1"/>
</dbReference>
<evidence type="ECO:0000259" key="1">
    <source>
        <dbReference type="Pfam" id="PF22422"/>
    </source>
</evidence>
<sequence>MNIFSLPLRPSFLIALLIGGISGEVLGCSEDAPPTATVGYLSTSISTPSDSAARAWVEENPQLTLRRVSADALQEGPVDIDVLWVHSPDSSAYARWSDSGLPTEALARYYDQGGRLFFTNYAAHLPHEMGIEATPPTVRTLDVTNNEHNDKKGYQTFRGHPVMSRGLLGGDQVWDAKRDHLLPRVGYFGDALPKDGMVLGVERARTSVRPAAKTLIEHRSEDGGHSLSAGALIYPNRPNHLQVKLHRFLENNLLYLSGALESATNATYWRYHENVAKEFEVRSRTSVSPAAGRTLADRPATGLVRRRDEPTNEFFDVAGRRAIILGEENGGLREVWTHPFKLMFNYETGIVRGDSVAWLNELPVDVAVRPESFTRTYELGNGDTLTQIVYPSMSASGGLSHYRASTNAPVRLMVRFRSDLNYMWPYPKSTVGNLYYGYDDGLNALHVRDVSSDMYGVMGGDIAADAHLSGGYGTIRWTTDGLEGTPTEKKQIYHASVFTLDSQNDHTLNYGFAGSNTGRDAVVSDYRELVTQPFETYDGTVKHYQTVLDEYVTVNTPDDAFDQYFKWALIGSDRFVIETPHLGQGIMAGYGFSNPSGGAWASGTPGYAWYFGRDAEWTGFAFDSYGDTNAVRRQLTMLQENQDLQGKIYHALNTAGPGVKQFNAADSTPLYVILAGHYYRASGNTAFMRKSWPHLKAAMDFLYSTDTDGDGLIENTNVGHGWIELGELNEAHSTLYLSGIWARTLEQAAYITDYLGRDSLSQQYRRDARSVREILNTDFWNADAEYFYQAKNRDGSFNDARTMMPAVAMHFGQLDPSKTPAALDAFASNQFSTDWGTRIIDRNSPLFDPDSYHLGTVWPLFTGWTALAEYEYGRGRAGFRHVTNNMYVKDHWALGYVEEVLNGRTYTPDGFSPHQAWSETNILHPAITGLIGWNPNAPDGSARLAPQPPVHWDSLTARNLTVGDTKVRMTMTRTDTTTRYRLVRQEGPGVDVQLVPSFPTGTHLHSATRNGREVELDRDRRRGRLASPVPVSLQDEATVTFHHEGGVGMVPVTPDPTPGDRSDGYRVVSTSLDGSAYTVSLEGRAGTSHAFRLRTFGPSVQSVAGAQVGSGNTSNTMPLRVTFGPSDDRYVEKTVTVQLSSLPSDQ</sequence>
<dbReference type="GO" id="GO:0005975">
    <property type="term" value="P:carbohydrate metabolic process"/>
    <property type="evidence" value="ECO:0007669"/>
    <property type="project" value="InterPro"/>
</dbReference>
<dbReference type="PANTHER" id="PTHR34987:SF6">
    <property type="entry name" value="ALPHA-L-RHAMNOSIDASE SIX-HAIRPIN GLYCOSIDASE DOMAIN-CONTAINING PROTEIN"/>
    <property type="match status" value="1"/>
</dbReference>